<comment type="function">
    <text evidence="6">Catalyzes the transfer of a lysyl group from L-lysyl-tRNA(Lys) to membrane-bound phosphatidylglycerol (PG), which produces lysylphosphatidylglycerol (LPG), a major component of the bacterial membrane with a positive net charge. LPG synthesis contributes to bacterial virulence as it is involved in the resistance mechanism against cationic antimicrobial peptides (CAMP) produces by the host's immune system (defensins, cathelicidins) and by the competing microorganisms.</text>
</comment>
<dbReference type="Proteomes" id="UP000223060">
    <property type="component" value="Chromosome"/>
</dbReference>
<dbReference type="KEGG" id="lwi:UE46_04715"/>
<feature type="transmembrane region" description="Helical" evidence="6">
    <location>
        <begin position="42"/>
        <end position="60"/>
    </location>
</feature>
<comment type="subcellular location">
    <subcellularLocation>
        <location evidence="1 6">Cell membrane</location>
        <topology evidence="1 6">Multi-pass membrane protein</topology>
    </subcellularLocation>
</comment>
<dbReference type="PANTHER" id="PTHR37693:SF1">
    <property type="entry name" value="INTEGRAL MEMBRANE PROTEIN"/>
    <property type="match status" value="1"/>
</dbReference>
<feature type="transmembrane region" description="Helical" evidence="6">
    <location>
        <begin position="231"/>
        <end position="254"/>
    </location>
</feature>
<accession>A0A1S7FSQ4</accession>
<keyword evidence="6" id="KW-0808">Transferase</keyword>
<evidence type="ECO:0000256" key="5">
    <source>
        <dbReference type="ARBA" id="ARBA00023136"/>
    </source>
</evidence>
<keyword evidence="4 6" id="KW-1133">Transmembrane helix</keyword>
<evidence type="ECO:0000313" key="7">
    <source>
        <dbReference type="EMBL" id="AQY50397.1"/>
    </source>
</evidence>
<evidence type="ECO:0000256" key="3">
    <source>
        <dbReference type="ARBA" id="ARBA00022692"/>
    </source>
</evidence>
<feature type="transmembrane region" description="Helical" evidence="6">
    <location>
        <begin position="158"/>
        <end position="177"/>
    </location>
</feature>
<name>A0A1S7FSQ4_9LIST</name>
<protein>
    <recommendedName>
        <fullName evidence="6">Phosphatidylglycerol lysyltransferase</fullName>
        <ecNumber evidence="6">2.3.2.3</ecNumber>
    </recommendedName>
    <alternativeName>
        <fullName evidence="6">Lysylphosphatidylglycerol synthase</fullName>
    </alternativeName>
</protein>
<dbReference type="PANTHER" id="PTHR37693">
    <property type="entry name" value="PHOSPHATIDYLGLYCEROL LYSYLTRANSFERASE"/>
    <property type="match status" value="1"/>
</dbReference>
<keyword evidence="9" id="KW-1185">Reference proteome</keyword>
<evidence type="ECO:0000256" key="1">
    <source>
        <dbReference type="ARBA" id="ARBA00004651"/>
    </source>
</evidence>
<dbReference type="InterPro" id="IPR022791">
    <property type="entry name" value="L-PG_synthase/AglD"/>
</dbReference>
<reference evidence="9" key="1">
    <citation type="submission" date="2015-03" db="EMBL/GenBank/DDBJ databases">
        <authorList>
            <person name="Ferrari E."/>
            <person name="Walter M.C."/>
            <person name="Huptas C."/>
            <person name="Scherer S."/>
            <person name="Mueller-Herbst S."/>
        </authorList>
    </citation>
    <scope>NUCLEOTIDE SEQUENCE [LARGE SCALE GENOMIC DNA]</scope>
    <source>
        <strain evidence="9">LWP01</strain>
    </source>
</reference>
<evidence type="ECO:0000313" key="10">
    <source>
        <dbReference type="Proteomes" id="UP000564536"/>
    </source>
</evidence>
<dbReference type="GO" id="GO:0046677">
    <property type="term" value="P:response to antibiotic"/>
    <property type="evidence" value="ECO:0007669"/>
    <property type="project" value="UniProtKB-KW"/>
</dbReference>
<dbReference type="EMBL" id="CP011102">
    <property type="protein sequence ID" value="AQY50397.1"/>
    <property type="molecule type" value="Genomic_DNA"/>
</dbReference>
<dbReference type="NCBIfam" id="TIGR00374">
    <property type="entry name" value="flippase-like domain"/>
    <property type="match status" value="1"/>
</dbReference>
<dbReference type="GO" id="GO:0050071">
    <property type="term" value="F:phosphatidylglycerol lysyltransferase activity"/>
    <property type="evidence" value="ECO:0007669"/>
    <property type="project" value="UniProtKB-EC"/>
</dbReference>
<evidence type="ECO:0000256" key="2">
    <source>
        <dbReference type="ARBA" id="ARBA00022475"/>
    </source>
</evidence>
<evidence type="ECO:0000256" key="4">
    <source>
        <dbReference type="ARBA" id="ARBA00022989"/>
    </source>
</evidence>
<evidence type="ECO:0000313" key="9">
    <source>
        <dbReference type="Proteomes" id="UP000223060"/>
    </source>
</evidence>
<keyword evidence="2" id="KW-1003">Cell membrane</keyword>
<dbReference type="EC" id="2.3.2.3" evidence="6"/>
<keyword evidence="6" id="KW-0443">Lipid metabolism</keyword>
<dbReference type="RefSeq" id="WP_036063256.1">
    <property type="nucleotide sequence ID" value="NZ_CP011102.1"/>
</dbReference>
<dbReference type="AlphaFoldDB" id="A0A1S7FSQ4"/>
<dbReference type="Proteomes" id="UP000564536">
    <property type="component" value="Unassembled WGS sequence"/>
</dbReference>
<dbReference type="Pfam" id="PF03706">
    <property type="entry name" value="LPG_synthase_TM"/>
    <property type="match status" value="1"/>
</dbReference>
<dbReference type="GO" id="GO:0006629">
    <property type="term" value="P:lipid metabolic process"/>
    <property type="evidence" value="ECO:0007669"/>
    <property type="project" value="UniProtKB-KW"/>
</dbReference>
<evidence type="ECO:0000256" key="6">
    <source>
        <dbReference type="RuleBase" id="RU363042"/>
    </source>
</evidence>
<reference evidence="7" key="2">
    <citation type="submission" date="2015-03" db="EMBL/GenBank/DDBJ databases">
        <authorList>
            <person name="Murphy D."/>
        </authorList>
    </citation>
    <scope>NUCLEOTIDE SEQUENCE [LARGE SCALE GENOMIC DNA]</scope>
    <source>
        <strain evidence="7">WS 4560</strain>
    </source>
</reference>
<dbReference type="GO" id="GO:0005886">
    <property type="term" value="C:plasma membrane"/>
    <property type="evidence" value="ECO:0007669"/>
    <property type="project" value="UniProtKB-SubCell"/>
</dbReference>
<feature type="transmembrane region" description="Helical" evidence="6">
    <location>
        <begin position="307"/>
        <end position="333"/>
    </location>
</feature>
<comment type="catalytic activity">
    <reaction evidence="6">
        <text>L-lysyl-tRNA(Lys) + a 1,2-diacyl-sn-glycero-3-phospho-(1'-sn-glycerol) = a 1,2-diacyl-sn-glycero-3-phospho-1'-(3'-O-L-lysyl)-sn-glycerol + tRNA(Lys)</text>
        <dbReference type="Rhea" id="RHEA:10668"/>
        <dbReference type="Rhea" id="RHEA-COMP:9696"/>
        <dbReference type="Rhea" id="RHEA-COMP:9697"/>
        <dbReference type="ChEBI" id="CHEBI:64716"/>
        <dbReference type="ChEBI" id="CHEBI:75792"/>
        <dbReference type="ChEBI" id="CHEBI:78442"/>
        <dbReference type="ChEBI" id="CHEBI:78529"/>
        <dbReference type="EC" id="2.3.2.3"/>
    </reaction>
</comment>
<feature type="transmembrane region" description="Helical" evidence="6">
    <location>
        <begin position="118"/>
        <end position="146"/>
    </location>
</feature>
<organism evidence="7 9">
    <name type="scientific">Listeria weihenstephanensis</name>
    <dbReference type="NCBI Taxonomy" id="1006155"/>
    <lineage>
        <taxon>Bacteria</taxon>
        <taxon>Bacillati</taxon>
        <taxon>Bacillota</taxon>
        <taxon>Bacilli</taxon>
        <taxon>Bacillales</taxon>
        <taxon>Listeriaceae</taxon>
        <taxon>Listeria</taxon>
    </lineage>
</organism>
<proteinExistence type="inferred from homology"/>
<reference evidence="8 10" key="3">
    <citation type="submission" date="2020-03" db="EMBL/GenBank/DDBJ databases">
        <title>Soil Listeria distribution.</title>
        <authorList>
            <person name="Liao J."/>
            <person name="Wiedmann M."/>
        </authorList>
    </citation>
    <scope>NUCLEOTIDE SEQUENCE [LARGE SCALE GENOMIC DNA]</scope>
    <source>
        <strain evidence="8 10">FSL L7-1523</strain>
    </source>
</reference>
<keyword evidence="6" id="KW-0046">Antibiotic resistance</keyword>
<gene>
    <name evidence="6" type="primary">mprF</name>
    <name evidence="8" type="ORF">HB943_12505</name>
    <name evidence="7" type="ORF">UE46_04715</name>
</gene>
<sequence>MGKNTSRHVISILLVVAISVGFIYFQFRNVNWSMVFDVLKNVNLVYIGIACLAMFLYWWLEAVVLQRFGKQADPALKLRTSFRITMIGQFFNSVTPFASGGQPAQLYLLTRRKIDIGLASSVLLIKFIIYQAVIVGTFIFFLIVGFPLLGHTTFEIKYLILIGFVINLGVIVALMTVARSERVASAIVHFLLKPALLFVKKEKREGIRESAADKIKSFHEESVRFSGNKRLIWECVGYTIVQLVFYLSIPYFVLLSMGVTDVGLMTVMTYHAFVMKLSSSIPTPGGSGGAEYSFTSFFGMVLSPDKLVIGLILWRLITYYSCTIFGAIAMIPFGRRAKNRRKKSLGQNAR</sequence>
<comment type="similarity">
    <text evidence="6">Belongs to the LPG synthase family.</text>
</comment>
<feature type="transmembrane region" description="Helical" evidence="6">
    <location>
        <begin position="9"/>
        <end position="27"/>
    </location>
</feature>
<keyword evidence="5 6" id="KW-0472">Membrane</keyword>
<dbReference type="EMBL" id="JAARRL010000022">
    <property type="protein sequence ID" value="MBC1501426.1"/>
    <property type="molecule type" value="Genomic_DNA"/>
</dbReference>
<keyword evidence="3 6" id="KW-0812">Transmembrane</keyword>
<evidence type="ECO:0000313" key="8">
    <source>
        <dbReference type="EMBL" id="MBC1501426.1"/>
    </source>
</evidence>